<dbReference type="AlphaFoldDB" id="A0A6L2NDQ5"/>
<feature type="region of interest" description="Disordered" evidence="2">
    <location>
        <begin position="386"/>
        <end position="405"/>
    </location>
</feature>
<evidence type="ECO:0000259" key="3">
    <source>
        <dbReference type="Pfam" id="PF07727"/>
    </source>
</evidence>
<feature type="domain" description="Reverse transcriptase Ty1/copia-type" evidence="3">
    <location>
        <begin position="751"/>
        <end position="943"/>
    </location>
</feature>
<comment type="caution">
    <text evidence="5">The sequence shown here is derived from an EMBL/GenBank/DDBJ whole genome shotgun (WGS) entry which is preliminary data.</text>
</comment>
<dbReference type="Pfam" id="PF07727">
    <property type="entry name" value="RVT_2"/>
    <property type="match status" value="1"/>
</dbReference>
<feature type="region of interest" description="Disordered" evidence="2">
    <location>
        <begin position="603"/>
        <end position="626"/>
    </location>
</feature>
<gene>
    <name evidence="5" type="ORF">Tci_056354</name>
</gene>
<feature type="compositionally biased region" description="Polar residues" evidence="2">
    <location>
        <begin position="647"/>
        <end position="665"/>
    </location>
</feature>
<dbReference type="SUPFAM" id="SSF56672">
    <property type="entry name" value="DNA/RNA polymerases"/>
    <property type="match status" value="1"/>
</dbReference>
<evidence type="ECO:0000259" key="4">
    <source>
        <dbReference type="Pfam" id="PF25597"/>
    </source>
</evidence>
<proteinExistence type="predicted"/>
<dbReference type="InterPro" id="IPR043502">
    <property type="entry name" value="DNA/RNA_pol_sf"/>
</dbReference>
<protein>
    <submittedName>
        <fullName evidence="5">Uncharacterized protein</fullName>
    </submittedName>
</protein>
<evidence type="ECO:0000313" key="5">
    <source>
        <dbReference type="EMBL" id="GEU84376.1"/>
    </source>
</evidence>
<feature type="coiled-coil region" evidence="1">
    <location>
        <begin position="286"/>
        <end position="313"/>
    </location>
</feature>
<accession>A0A6L2NDQ5</accession>
<evidence type="ECO:0000256" key="1">
    <source>
        <dbReference type="SAM" id="Coils"/>
    </source>
</evidence>
<feature type="region of interest" description="Disordered" evidence="2">
    <location>
        <begin position="647"/>
        <end position="679"/>
    </location>
</feature>
<dbReference type="Pfam" id="PF14223">
    <property type="entry name" value="Retrotran_gag_2"/>
    <property type="match status" value="1"/>
</dbReference>
<name>A0A6L2NDQ5_TANCI</name>
<dbReference type="Pfam" id="PF25597">
    <property type="entry name" value="SH3_retrovirus"/>
    <property type="match status" value="1"/>
</dbReference>
<dbReference type="PANTHER" id="PTHR11439:SF495">
    <property type="entry name" value="REVERSE TRANSCRIPTASE, RNA-DEPENDENT DNA POLYMERASE-RELATED"/>
    <property type="match status" value="1"/>
</dbReference>
<organism evidence="5">
    <name type="scientific">Tanacetum cinerariifolium</name>
    <name type="common">Dalmatian daisy</name>
    <name type="synonym">Chrysanthemum cinerariifolium</name>
    <dbReference type="NCBI Taxonomy" id="118510"/>
    <lineage>
        <taxon>Eukaryota</taxon>
        <taxon>Viridiplantae</taxon>
        <taxon>Streptophyta</taxon>
        <taxon>Embryophyta</taxon>
        <taxon>Tracheophyta</taxon>
        <taxon>Spermatophyta</taxon>
        <taxon>Magnoliopsida</taxon>
        <taxon>eudicotyledons</taxon>
        <taxon>Gunneridae</taxon>
        <taxon>Pentapetalae</taxon>
        <taxon>asterids</taxon>
        <taxon>campanulids</taxon>
        <taxon>Asterales</taxon>
        <taxon>Asteraceae</taxon>
        <taxon>Asteroideae</taxon>
        <taxon>Anthemideae</taxon>
        <taxon>Anthemidinae</taxon>
        <taxon>Tanacetum</taxon>
    </lineage>
</organism>
<keyword evidence="1" id="KW-0175">Coiled coil</keyword>
<evidence type="ECO:0000256" key="2">
    <source>
        <dbReference type="SAM" id="MobiDB-lite"/>
    </source>
</evidence>
<reference evidence="5" key="1">
    <citation type="journal article" date="2019" name="Sci. Rep.">
        <title>Draft genome of Tanacetum cinerariifolium, the natural source of mosquito coil.</title>
        <authorList>
            <person name="Yamashiro T."/>
            <person name="Shiraishi A."/>
            <person name="Satake H."/>
            <person name="Nakayama K."/>
        </authorList>
    </citation>
    <scope>NUCLEOTIDE SEQUENCE</scope>
</reference>
<feature type="domain" description="Retroviral polymerase SH3-like" evidence="4">
    <location>
        <begin position="459"/>
        <end position="513"/>
    </location>
</feature>
<feature type="compositionally biased region" description="Basic and acidic residues" evidence="2">
    <location>
        <begin position="608"/>
        <end position="625"/>
    </location>
</feature>
<sequence length="1062" mass="119229">MTDYSLWEVILNGDSPIPFRVVDGVVQPIAPTTAEQRLAKKNELKARGTILMDLSDKHQLKFNTHKEAKSLMEAIENRFGGNNETKKVQKTLLKQQYENFTGSSSESLDQIHDRLQKLISQLEILNLEDQSLDDLFNNLKIYEAEVKSSSSTSPTIQNIAFASSQNTDSTNESVSAVTSISAASTKVLVYALPNVDNLSDAMAMLTIRARRFLQRTRRNLRANGTTFIGFDMSKCDGVSRYDWSFHADEEPTNYALMAFTSSSSSSFDNEDIKLLKLDVMLRDNALVELRKKFKKAEQERDELKLKLENFQTSSKNLSKLLASQFTDKSGLGYDNQVFNSTVFDCDELISSESDVNMPTSPVHDRPSVKPIKHHILAKNLRKDIPKSRGHRHSWSRKGNPQHALKDKGVIDSSCSRHMIRNISYLADFEAINGRYVAFGGNPKGGRITGKGFMRPFGCPVTILNTLDPLRKFVGKADERILVGYSVSSKAFRVFNSRTRIVQKTLHINFLENQPNVVGSGPTWVFDIDTLTQFMNYQPVVIGNQPNSCAGIQENLNAGTVGKEANPVQQYVLLPLWSSGSKDPQNTDAATFKVKQPEYAVHVSPNSCDKTKKHDEKTKIEAKGKSPVELSTGVRDLRDDFEEFFDNSSNEVNAASTPDTAVRPNSTNNTNTFSAAGPSNNVVSSNFDFGGKSSFVDPSQYPDDPDMPALEDITYLDDEEDVGAEADLSNLETNITVSPILTPRVHKDHPVTQIINLPKGKRAIGSKWVFRNKKDERGIVIRNKACLVAQGHTQEEGIDYEEVFATVARIEAIRLFLTYASFMGSMVYQMDVKSTFLYGTIEEEVYVCQPPGFQDPDHPNKVYKVVKALYGLHQDPRAWYETLANYLLENGFQRGKIDQTLFINKQKGDILLVQVYMDDIIFRSTNKYLCKAFEKLMKDNFQMNGKSASTLIDTEKLLHKDPDGKDVDVHTYRLMIGSLMYLTSSRPDIMFVVCACVHFHVSPKASHLHAVKRIFRYLKGKPHLGLSYPKDSPFNLVAYFDSDYARASLDRKSTIGGLSIPRL</sequence>
<dbReference type="EMBL" id="BKCJ010008880">
    <property type="protein sequence ID" value="GEU84376.1"/>
    <property type="molecule type" value="Genomic_DNA"/>
</dbReference>
<dbReference type="PANTHER" id="PTHR11439">
    <property type="entry name" value="GAG-POL-RELATED RETROTRANSPOSON"/>
    <property type="match status" value="1"/>
</dbReference>
<dbReference type="InterPro" id="IPR057670">
    <property type="entry name" value="SH3_retrovirus"/>
</dbReference>
<dbReference type="InterPro" id="IPR013103">
    <property type="entry name" value="RVT_2"/>
</dbReference>